<feature type="compositionally biased region" description="Acidic residues" evidence="6">
    <location>
        <begin position="35"/>
        <end position="51"/>
    </location>
</feature>
<dbReference type="HAMAP" id="MF_01197">
    <property type="entry name" value="SepF"/>
    <property type="match status" value="1"/>
</dbReference>
<feature type="compositionally biased region" description="Basic and acidic residues" evidence="6">
    <location>
        <begin position="20"/>
        <end position="34"/>
    </location>
</feature>
<evidence type="ECO:0000313" key="8">
    <source>
        <dbReference type="Proteomes" id="UP000235703"/>
    </source>
</evidence>
<dbReference type="PANTHER" id="PTHR35798:SF1">
    <property type="entry name" value="CELL DIVISION PROTEIN SEPF"/>
    <property type="match status" value="1"/>
</dbReference>
<dbReference type="RefSeq" id="WP_102160537.1">
    <property type="nucleotide sequence ID" value="NZ_JBIQEQ010000004.1"/>
</dbReference>
<dbReference type="Pfam" id="PF04472">
    <property type="entry name" value="SepF"/>
    <property type="match status" value="1"/>
</dbReference>
<accession>A0A2N6PLA9</accession>
<keyword evidence="3 5" id="KW-0131">Cell cycle</keyword>
<comment type="function">
    <text evidence="4 5">Cell division protein that is part of the divisome complex and is recruited early to the Z-ring. Probably stimulates Z-ring formation, perhaps through the cross-linking of FtsZ protofilaments. Its function overlaps with FtsA.</text>
</comment>
<dbReference type="Proteomes" id="UP000235703">
    <property type="component" value="Unassembled WGS sequence"/>
</dbReference>
<evidence type="ECO:0000256" key="5">
    <source>
        <dbReference type="HAMAP-Rule" id="MF_01197"/>
    </source>
</evidence>
<evidence type="ECO:0000256" key="4">
    <source>
        <dbReference type="ARBA" id="ARBA00044936"/>
    </source>
</evidence>
<keyword evidence="1 5" id="KW-0132">Cell division</keyword>
<dbReference type="InterPro" id="IPR038594">
    <property type="entry name" value="SepF-like_sf"/>
</dbReference>
<reference evidence="7 8" key="1">
    <citation type="submission" date="2017-09" db="EMBL/GenBank/DDBJ databases">
        <title>Bacterial strain isolated from the female urinary microbiota.</title>
        <authorList>
            <person name="Thomas-White K."/>
            <person name="Kumar N."/>
            <person name="Forster S."/>
            <person name="Putonti C."/>
            <person name="Lawley T."/>
            <person name="Wolfe A.J."/>
        </authorList>
    </citation>
    <scope>NUCLEOTIDE SEQUENCE [LARGE SCALE GENOMIC DNA]</scope>
    <source>
        <strain evidence="7 8">UMB0680</strain>
    </source>
</reference>
<protein>
    <recommendedName>
        <fullName evidence="5">Cell division protein SepF</fullName>
    </recommendedName>
</protein>
<evidence type="ECO:0000256" key="2">
    <source>
        <dbReference type="ARBA" id="ARBA00023210"/>
    </source>
</evidence>
<evidence type="ECO:0000256" key="6">
    <source>
        <dbReference type="SAM" id="MobiDB-lite"/>
    </source>
</evidence>
<dbReference type="Gene3D" id="3.30.110.150">
    <property type="entry name" value="SepF-like protein"/>
    <property type="match status" value="1"/>
</dbReference>
<evidence type="ECO:0000313" key="7">
    <source>
        <dbReference type="EMBL" id="PMB99466.1"/>
    </source>
</evidence>
<dbReference type="GO" id="GO:0005737">
    <property type="term" value="C:cytoplasm"/>
    <property type="evidence" value="ECO:0007669"/>
    <property type="project" value="UniProtKB-SubCell"/>
</dbReference>
<keyword evidence="2 5" id="KW-0717">Septation</keyword>
<sequence length="168" mass="18568">MSALKKIGSYLGFVEDYDEQDLRHQPTEPRRTYEDEYDDYADDGLEAEPEPFEPPAAAVTPIRPSVRPVESAPATAMQRIQTIHPRSYNDAKAIGTAFRDGVPVIMNLSAMDEANSKRLVDFSAGLIFGLRGSIEKVTNNVFLLTPESIEVSTEEAAGDHQASFFNQS</sequence>
<dbReference type="GO" id="GO:0000917">
    <property type="term" value="P:division septum assembly"/>
    <property type="evidence" value="ECO:0007669"/>
    <property type="project" value="UniProtKB-KW"/>
</dbReference>
<name>A0A2N6PLA9_9MICO</name>
<dbReference type="PANTHER" id="PTHR35798">
    <property type="entry name" value="CELL DIVISION PROTEIN SEPF"/>
    <property type="match status" value="1"/>
</dbReference>
<evidence type="ECO:0000256" key="1">
    <source>
        <dbReference type="ARBA" id="ARBA00022618"/>
    </source>
</evidence>
<gene>
    <name evidence="5" type="primary">sepF</name>
    <name evidence="7" type="ORF">CJ198_02825</name>
</gene>
<proteinExistence type="inferred from homology"/>
<comment type="subunit">
    <text evidence="5">Homodimer. Interacts with FtsZ.</text>
</comment>
<dbReference type="EMBL" id="PNFZ01000001">
    <property type="protein sequence ID" value="PMB99466.1"/>
    <property type="molecule type" value="Genomic_DNA"/>
</dbReference>
<keyword evidence="5" id="KW-0963">Cytoplasm</keyword>
<comment type="caution">
    <text evidence="7">The sequence shown here is derived from an EMBL/GenBank/DDBJ whole genome shotgun (WGS) entry which is preliminary data.</text>
</comment>
<evidence type="ECO:0000256" key="3">
    <source>
        <dbReference type="ARBA" id="ARBA00023306"/>
    </source>
</evidence>
<organism evidence="7 8">
    <name type="scientific">Brevibacterium luteolum</name>
    <dbReference type="NCBI Taxonomy" id="199591"/>
    <lineage>
        <taxon>Bacteria</taxon>
        <taxon>Bacillati</taxon>
        <taxon>Actinomycetota</taxon>
        <taxon>Actinomycetes</taxon>
        <taxon>Micrococcales</taxon>
        <taxon>Brevibacteriaceae</taxon>
        <taxon>Brevibacterium</taxon>
    </lineage>
</organism>
<dbReference type="OrthoDB" id="3731101at2"/>
<dbReference type="InterPro" id="IPR023052">
    <property type="entry name" value="Cell_div_SepF"/>
</dbReference>
<comment type="similarity">
    <text evidence="5">Belongs to the SepF family.</text>
</comment>
<dbReference type="InterPro" id="IPR007561">
    <property type="entry name" value="Cell_div_SepF/SepF-rel"/>
</dbReference>
<comment type="subcellular location">
    <subcellularLocation>
        <location evidence="5">Cytoplasm</location>
    </subcellularLocation>
    <text evidence="5">Localizes to the division site, in a FtsZ-dependent manner.</text>
</comment>
<keyword evidence="8" id="KW-1185">Reference proteome</keyword>
<feature type="region of interest" description="Disordered" evidence="6">
    <location>
        <begin position="17"/>
        <end position="76"/>
    </location>
</feature>
<dbReference type="AlphaFoldDB" id="A0A2N6PLA9"/>
<dbReference type="GO" id="GO:0043093">
    <property type="term" value="P:FtsZ-dependent cytokinesis"/>
    <property type="evidence" value="ECO:0007669"/>
    <property type="project" value="UniProtKB-UniRule"/>
</dbReference>